<dbReference type="EMBL" id="CP113432">
    <property type="protein sequence ID" value="WAI49064.1"/>
    <property type="molecule type" value="Genomic_DNA"/>
</dbReference>
<name>A0ABY6ZW92_9PSED</name>
<evidence type="ECO:0000313" key="1">
    <source>
        <dbReference type="EMBL" id="WAI49064.1"/>
    </source>
</evidence>
<sequence length="245" mass="27425">MLIASILIIGVTQIYIDNRRAYSFQQGQLESQENSRFVQLFLKDELSKTGYRRRPDIRLEDDPAFKAQSSFDCNFQKGQVITYTGGALCIRYQPRDTNERNCAGDVISDPSYDKPYTAGRINALIVEKISLSANGELLCNRQAVVDGVVDVMYEFGVSSRDTSRGVMSYTQSPGLNDVLVSVRYSVLSRSSGVRLRDVMDTNQALDTWKTLTGRSASAIKSLKSSDNGQIYQISQRSVMLRNLMP</sequence>
<proteinExistence type="predicted"/>
<gene>
    <name evidence="1" type="ORF">OU419_25495</name>
</gene>
<reference evidence="1" key="1">
    <citation type="submission" date="2022-11" db="EMBL/GenBank/DDBJ databases">
        <title>Pseudomonas triclosanedens sp. nov., a triclosan degrader isolated from activated sludge.</title>
        <authorList>
            <person name="Yin Y."/>
            <person name="Lu Z."/>
        </authorList>
    </citation>
    <scope>NUCLEOTIDE SEQUENCE</scope>
    <source>
        <strain evidence="1">ZM23</strain>
    </source>
</reference>
<evidence type="ECO:0000313" key="2">
    <source>
        <dbReference type="Proteomes" id="UP001163624"/>
    </source>
</evidence>
<protein>
    <submittedName>
        <fullName evidence="1">PilW family protein</fullName>
    </submittedName>
</protein>
<accession>A0ABY6ZW92</accession>
<keyword evidence="2" id="KW-1185">Reference proteome</keyword>
<dbReference type="Proteomes" id="UP001163624">
    <property type="component" value="Chromosome"/>
</dbReference>
<organism evidence="1 2">
    <name type="scientific">Pseudomonas triclosanedens</name>
    <dbReference type="NCBI Taxonomy" id="2961893"/>
    <lineage>
        <taxon>Bacteria</taxon>
        <taxon>Pseudomonadati</taxon>
        <taxon>Pseudomonadota</taxon>
        <taxon>Gammaproteobacteria</taxon>
        <taxon>Pseudomonadales</taxon>
        <taxon>Pseudomonadaceae</taxon>
        <taxon>Pseudomonas</taxon>
    </lineage>
</organism>